<comment type="similarity">
    <text evidence="1">Belongs to the Gfo/Idh/MocA family.</text>
</comment>
<protein>
    <recommendedName>
        <fullName evidence="2">GFO/IDH/MocA-like oxidoreductase domain-containing protein</fullName>
    </recommendedName>
</protein>
<reference evidence="3 4" key="1">
    <citation type="journal article" date="2019" name="Nat. Plants">
        <title>Stout camphor tree genome fills gaps in understanding of flowering plant genome evolution.</title>
        <authorList>
            <person name="Chaw S.M."/>
            <person name="Liu Y.C."/>
            <person name="Wu Y.W."/>
            <person name="Wang H.Y."/>
            <person name="Lin C.I."/>
            <person name="Wu C.S."/>
            <person name="Ke H.M."/>
            <person name="Chang L.Y."/>
            <person name="Hsu C.Y."/>
            <person name="Yang H.T."/>
            <person name="Sudianto E."/>
            <person name="Hsu M.H."/>
            <person name="Wu K.P."/>
            <person name="Wang L.N."/>
            <person name="Leebens-Mack J.H."/>
            <person name="Tsai I.J."/>
        </authorList>
    </citation>
    <scope>NUCLEOTIDE SEQUENCE [LARGE SCALE GENOMIC DNA]</scope>
    <source>
        <strain evidence="4">cv. Chaw 1501</strain>
        <tissue evidence="3">Young leaves</tissue>
    </source>
</reference>
<dbReference type="Gene3D" id="3.40.50.720">
    <property type="entry name" value="NAD(P)-binding Rossmann-like Domain"/>
    <property type="match status" value="1"/>
</dbReference>
<dbReference type="Gene3D" id="3.30.360.10">
    <property type="entry name" value="Dihydrodipicolinate Reductase, domain 2"/>
    <property type="match status" value="1"/>
</dbReference>
<dbReference type="PANTHER" id="PTHR46368:SF4">
    <property type="entry name" value="OS10G0403700 PROTEIN"/>
    <property type="match status" value="1"/>
</dbReference>
<keyword evidence="4" id="KW-1185">Reference proteome</keyword>
<dbReference type="InterPro" id="IPR036291">
    <property type="entry name" value="NAD(P)-bd_dom_sf"/>
</dbReference>
<dbReference type="SUPFAM" id="SSF51735">
    <property type="entry name" value="NAD(P)-binding Rossmann-fold domains"/>
    <property type="match status" value="1"/>
</dbReference>
<dbReference type="AlphaFoldDB" id="A0A443PGE1"/>
<evidence type="ECO:0000313" key="4">
    <source>
        <dbReference type="Proteomes" id="UP000283530"/>
    </source>
</evidence>
<dbReference type="InterPro" id="IPR055170">
    <property type="entry name" value="GFO_IDH_MocA-like_dom"/>
</dbReference>
<gene>
    <name evidence="3" type="ORF">CKAN_01891900</name>
</gene>
<dbReference type="Pfam" id="PF22725">
    <property type="entry name" value="GFO_IDH_MocA_C3"/>
    <property type="match status" value="1"/>
</dbReference>
<dbReference type="STRING" id="337451.A0A443PGE1"/>
<feature type="domain" description="GFO/IDH/MocA-like oxidoreductase" evidence="2">
    <location>
        <begin position="94"/>
        <end position="215"/>
    </location>
</feature>
<evidence type="ECO:0000259" key="2">
    <source>
        <dbReference type="Pfam" id="PF22725"/>
    </source>
</evidence>
<name>A0A443PGE1_9MAGN</name>
<dbReference type="OrthoDB" id="2129491at2759"/>
<evidence type="ECO:0000313" key="3">
    <source>
        <dbReference type="EMBL" id="RWR89847.1"/>
    </source>
</evidence>
<proteinExistence type="inferred from homology"/>
<dbReference type="Proteomes" id="UP000283530">
    <property type="component" value="Unassembled WGS sequence"/>
</dbReference>
<comment type="caution">
    <text evidence="3">The sequence shown here is derived from an EMBL/GenBank/DDBJ whole genome shotgun (WGS) entry which is preliminary data.</text>
</comment>
<dbReference type="SUPFAM" id="SSF55347">
    <property type="entry name" value="Glyceraldehyde-3-phosphate dehydrogenase-like, C-terminal domain"/>
    <property type="match status" value="1"/>
</dbReference>
<dbReference type="PANTHER" id="PTHR46368">
    <property type="match status" value="1"/>
</dbReference>
<accession>A0A443PGE1</accession>
<dbReference type="EMBL" id="QPKB01000008">
    <property type="protein sequence ID" value="RWR89847.1"/>
    <property type="molecule type" value="Genomic_DNA"/>
</dbReference>
<sequence>MARAISLAPNANLSAVGSRTPEKAKRFAAENGFPETVKTYGSYEAVLDDPNVAQCTCRSPRPSTHGGRWRRRRRRSTLWTGACGMWMHHPRLHKMKELLSNPHLFGQLKSVHSIFTFLADSDYLENNIRVKPDLDGLGALGDIGWYCVRIILWAADYELPKTVTALPGAVLNKAGVILSCGASLLWEDGRLATLECSFLANLTMDVTVLGTKGTLHVNDFNIPFDETSASFKFATEDLPQEALMIKEFATLVGSIRDSSSKPDKKWPTITRKTQLVMDAVKLSVENGCAPVNVVN</sequence>
<evidence type="ECO:0000256" key="1">
    <source>
        <dbReference type="ARBA" id="ARBA00010928"/>
    </source>
</evidence>
<organism evidence="3 4">
    <name type="scientific">Cinnamomum micranthum f. kanehirae</name>
    <dbReference type="NCBI Taxonomy" id="337451"/>
    <lineage>
        <taxon>Eukaryota</taxon>
        <taxon>Viridiplantae</taxon>
        <taxon>Streptophyta</taxon>
        <taxon>Embryophyta</taxon>
        <taxon>Tracheophyta</taxon>
        <taxon>Spermatophyta</taxon>
        <taxon>Magnoliopsida</taxon>
        <taxon>Magnoliidae</taxon>
        <taxon>Laurales</taxon>
        <taxon>Lauraceae</taxon>
        <taxon>Cinnamomum</taxon>
    </lineage>
</organism>